<keyword evidence="3" id="KW-0809">Transit peptide</keyword>
<name>A0A0D3HJB3_9ORYZ</name>
<dbReference type="EnsemblPlants" id="OBART11G06050.1">
    <property type="protein sequence ID" value="OBART11G06050.1"/>
    <property type="gene ID" value="OBART11G06050"/>
</dbReference>
<accession>A0A0D3HJB3</accession>
<dbReference type="GO" id="GO:0003676">
    <property type="term" value="F:nucleic acid binding"/>
    <property type="evidence" value="ECO:0007669"/>
    <property type="project" value="InterPro"/>
</dbReference>
<dbReference type="PaxDb" id="65489-OBART11G06050.1"/>
<keyword evidence="2" id="KW-0806">Transcription termination</keyword>
<dbReference type="PANTHER" id="PTHR13068">
    <property type="entry name" value="CGI-12 PROTEIN-RELATED"/>
    <property type="match status" value="1"/>
</dbReference>
<dbReference type="Gene3D" id="1.25.70.10">
    <property type="entry name" value="Transcription termination factor 3, mitochondrial"/>
    <property type="match status" value="1"/>
</dbReference>
<dbReference type="STRING" id="65489.A0A0D3HJB3"/>
<evidence type="ECO:0000256" key="3">
    <source>
        <dbReference type="ARBA" id="ARBA00022946"/>
    </source>
</evidence>
<dbReference type="InterPro" id="IPR038538">
    <property type="entry name" value="MTERF_sf"/>
</dbReference>
<dbReference type="PANTHER" id="PTHR13068:SF102">
    <property type="entry name" value="OS11G0246100 PROTEIN"/>
    <property type="match status" value="1"/>
</dbReference>
<dbReference type="eggNOG" id="KOG1267">
    <property type="taxonomic scope" value="Eukaryota"/>
</dbReference>
<dbReference type="SMART" id="SM00733">
    <property type="entry name" value="Mterf"/>
    <property type="match status" value="3"/>
</dbReference>
<sequence>MGSFEMLLKILKMNNAILRSSLERAIKPNIALFLKCGLSVCDIVTMAQNATWILTFNPERLKVVLQRAEKLCVTVLGFSETKLRAKIEFLVTKVGLEPDYILRRPVLLAFSLEKRLVPRHYVVEALAVKGLIRKGFDFYHCVCIRDDVFVAKYIDHYENALPGLADAYAAVRAGKLPAQV</sequence>
<protein>
    <submittedName>
        <fullName evidence="4">Uncharacterized protein</fullName>
    </submittedName>
</protein>
<comment type="similarity">
    <text evidence="1">Belongs to the mTERF family.</text>
</comment>
<keyword evidence="2" id="KW-0804">Transcription</keyword>
<evidence type="ECO:0000256" key="2">
    <source>
        <dbReference type="ARBA" id="ARBA00022472"/>
    </source>
</evidence>
<evidence type="ECO:0000313" key="4">
    <source>
        <dbReference type="EnsemblPlants" id="OBART11G06050.1"/>
    </source>
</evidence>
<dbReference type="GO" id="GO:0006353">
    <property type="term" value="P:DNA-templated transcription termination"/>
    <property type="evidence" value="ECO:0007669"/>
    <property type="project" value="UniProtKB-KW"/>
</dbReference>
<dbReference type="Pfam" id="PF02536">
    <property type="entry name" value="mTERF"/>
    <property type="match status" value="1"/>
</dbReference>
<dbReference type="Gramene" id="OBART11G06050.1">
    <property type="protein sequence ID" value="OBART11G06050.1"/>
    <property type="gene ID" value="OBART11G06050"/>
</dbReference>
<dbReference type="AlphaFoldDB" id="A0A0D3HJB3"/>
<dbReference type="HOGENOM" id="CLU_034145_3_1_1"/>
<dbReference type="Proteomes" id="UP000026960">
    <property type="component" value="Chromosome 11"/>
</dbReference>
<keyword evidence="2" id="KW-0805">Transcription regulation</keyword>
<reference evidence="4" key="1">
    <citation type="journal article" date="2009" name="Rice">
        <title>De Novo Next Generation Sequencing of Plant Genomes.</title>
        <authorList>
            <person name="Rounsley S."/>
            <person name="Marri P.R."/>
            <person name="Yu Y."/>
            <person name="He R."/>
            <person name="Sisneros N."/>
            <person name="Goicoechea J.L."/>
            <person name="Lee S.J."/>
            <person name="Angelova A."/>
            <person name="Kudrna D."/>
            <person name="Luo M."/>
            <person name="Affourtit J."/>
            <person name="Desany B."/>
            <person name="Knight J."/>
            <person name="Niazi F."/>
            <person name="Egholm M."/>
            <person name="Wing R.A."/>
        </authorList>
    </citation>
    <scope>NUCLEOTIDE SEQUENCE [LARGE SCALE GENOMIC DNA]</scope>
    <source>
        <strain evidence="4">cv. IRGC 105608</strain>
    </source>
</reference>
<organism evidence="4">
    <name type="scientific">Oryza barthii</name>
    <dbReference type="NCBI Taxonomy" id="65489"/>
    <lineage>
        <taxon>Eukaryota</taxon>
        <taxon>Viridiplantae</taxon>
        <taxon>Streptophyta</taxon>
        <taxon>Embryophyta</taxon>
        <taxon>Tracheophyta</taxon>
        <taxon>Spermatophyta</taxon>
        <taxon>Magnoliopsida</taxon>
        <taxon>Liliopsida</taxon>
        <taxon>Poales</taxon>
        <taxon>Poaceae</taxon>
        <taxon>BOP clade</taxon>
        <taxon>Oryzoideae</taxon>
        <taxon>Oryzeae</taxon>
        <taxon>Oryzinae</taxon>
        <taxon>Oryza</taxon>
    </lineage>
</organism>
<evidence type="ECO:0000313" key="5">
    <source>
        <dbReference type="Proteomes" id="UP000026960"/>
    </source>
</evidence>
<keyword evidence="5" id="KW-1185">Reference proteome</keyword>
<reference evidence="4" key="2">
    <citation type="submission" date="2015-03" db="UniProtKB">
        <authorList>
            <consortium name="EnsemblPlants"/>
        </authorList>
    </citation>
    <scope>IDENTIFICATION</scope>
</reference>
<dbReference type="InterPro" id="IPR003690">
    <property type="entry name" value="MTERF"/>
</dbReference>
<evidence type="ECO:0000256" key="1">
    <source>
        <dbReference type="ARBA" id="ARBA00007692"/>
    </source>
</evidence>
<proteinExistence type="inferred from homology"/>